<comment type="caution">
    <text evidence="2">The sequence shown here is derived from an EMBL/GenBank/DDBJ whole genome shotgun (WGS) entry which is preliminary data.</text>
</comment>
<accession>A0A9W8IPE4</accession>
<dbReference type="Gene3D" id="1.25.40.10">
    <property type="entry name" value="Tetratricopeptide repeat domain"/>
    <property type="match status" value="1"/>
</dbReference>
<protein>
    <submittedName>
        <fullName evidence="2">Uncharacterized protein</fullName>
    </submittedName>
</protein>
<dbReference type="EMBL" id="JANBPK010001849">
    <property type="protein sequence ID" value="KAJ2920592.1"/>
    <property type="molecule type" value="Genomic_DNA"/>
</dbReference>
<evidence type="ECO:0000313" key="3">
    <source>
        <dbReference type="Proteomes" id="UP001140091"/>
    </source>
</evidence>
<reference evidence="2" key="1">
    <citation type="submission" date="2022-06" db="EMBL/GenBank/DDBJ databases">
        <title>Genome Sequence of Candolleomyces eurysporus.</title>
        <authorList>
            <person name="Buettner E."/>
        </authorList>
    </citation>
    <scope>NUCLEOTIDE SEQUENCE</scope>
    <source>
        <strain evidence="2">VTCC 930004</strain>
    </source>
</reference>
<dbReference type="Pfam" id="PF13374">
    <property type="entry name" value="TPR_10"/>
    <property type="match status" value="1"/>
</dbReference>
<sequence length="153" mass="17467">MSLSNLGSVLSTLYERNRDINALNESILHYRDALVLRPAPHPKRGSSLDNLANTLLSQYKHNGEIAILNEAIIFRRELLVLEPPGHQYRAFDVECFVELLKIRFALTGEEADRDEIQASQQELDKPEFDDEDDESGMEDSVPEEGLDVDVDRW</sequence>
<dbReference type="Proteomes" id="UP001140091">
    <property type="component" value="Unassembled WGS sequence"/>
</dbReference>
<dbReference type="InterPro" id="IPR011990">
    <property type="entry name" value="TPR-like_helical_dom_sf"/>
</dbReference>
<proteinExistence type="predicted"/>
<feature type="region of interest" description="Disordered" evidence="1">
    <location>
        <begin position="113"/>
        <end position="153"/>
    </location>
</feature>
<feature type="compositionally biased region" description="Acidic residues" evidence="1">
    <location>
        <begin position="127"/>
        <end position="153"/>
    </location>
</feature>
<gene>
    <name evidence="2" type="ORF">H1R20_g16502</name>
</gene>
<evidence type="ECO:0000313" key="2">
    <source>
        <dbReference type="EMBL" id="KAJ2920592.1"/>
    </source>
</evidence>
<dbReference type="OrthoDB" id="3050723at2759"/>
<dbReference type="AlphaFoldDB" id="A0A9W8IPE4"/>
<feature type="non-terminal residue" evidence="2">
    <location>
        <position position="153"/>
    </location>
</feature>
<organism evidence="2 3">
    <name type="scientific">Candolleomyces eurysporus</name>
    <dbReference type="NCBI Taxonomy" id="2828524"/>
    <lineage>
        <taxon>Eukaryota</taxon>
        <taxon>Fungi</taxon>
        <taxon>Dikarya</taxon>
        <taxon>Basidiomycota</taxon>
        <taxon>Agaricomycotina</taxon>
        <taxon>Agaricomycetes</taxon>
        <taxon>Agaricomycetidae</taxon>
        <taxon>Agaricales</taxon>
        <taxon>Agaricineae</taxon>
        <taxon>Psathyrellaceae</taxon>
        <taxon>Candolleomyces</taxon>
    </lineage>
</organism>
<keyword evidence="3" id="KW-1185">Reference proteome</keyword>
<evidence type="ECO:0000256" key="1">
    <source>
        <dbReference type="SAM" id="MobiDB-lite"/>
    </source>
</evidence>
<name>A0A9W8IPE4_9AGAR</name>